<dbReference type="PANTHER" id="PTHR37042:SF4">
    <property type="entry name" value="OUTER MEMBRANE PROTEIN RV1973"/>
    <property type="match status" value="1"/>
</dbReference>
<keyword evidence="4" id="KW-1133">Transmembrane helix</keyword>
<dbReference type="EMBL" id="VLNT01000001">
    <property type="protein sequence ID" value="TSD68221.1"/>
    <property type="molecule type" value="Genomic_DNA"/>
</dbReference>
<sequence>MTMAEAEAQTEEARSEEAQAEGTAPPEDRPPRRIAGGWAAWLGIGVAVVLALSGVLAAWAALNDDTIERAETRDAVLVRATQHIETLNTLDYRDLDAGLEAWTDASTGTLRDQLAGVPDEEKQMLAEQQMISSGEVVEAAVTDLNDDTATVIAAVEVTVTDGSDPDAEPTVKRNRFSAELLHEDGDWKLESLSQVSVSLS</sequence>
<feature type="region of interest" description="Disordered" evidence="3">
    <location>
        <begin position="1"/>
        <end position="32"/>
    </location>
</feature>
<dbReference type="OrthoDB" id="3472661at2"/>
<dbReference type="AlphaFoldDB" id="A0A554SPD5"/>
<dbReference type="GO" id="GO:0016020">
    <property type="term" value="C:membrane"/>
    <property type="evidence" value="ECO:0007669"/>
    <property type="project" value="UniProtKB-SubCell"/>
</dbReference>
<name>A0A554SPD5_9ACTN</name>
<comment type="caution">
    <text evidence="5">The sequence shown here is derived from an EMBL/GenBank/DDBJ whole genome shotgun (WGS) entry which is preliminary data.</text>
</comment>
<evidence type="ECO:0000313" key="6">
    <source>
        <dbReference type="Proteomes" id="UP000316988"/>
    </source>
</evidence>
<accession>A0A554SPD5</accession>
<reference evidence="5 6" key="1">
    <citation type="submission" date="2019-07" db="EMBL/GenBank/DDBJ databases">
        <authorList>
            <person name="Zhao L.H."/>
        </authorList>
    </citation>
    <scope>NUCLEOTIDE SEQUENCE [LARGE SCALE GENOMIC DNA]</scope>
    <source>
        <strain evidence="5 6">Co35</strain>
    </source>
</reference>
<evidence type="ECO:0000256" key="2">
    <source>
        <dbReference type="ARBA" id="ARBA00023136"/>
    </source>
</evidence>
<dbReference type="SUPFAM" id="SSF54427">
    <property type="entry name" value="NTF2-like"/>
    <property type="match status" value="1"/>
</dbReference>
<gene>
    <name evidence="5" type="ORF">FNM00_01090</name>
</gene>
<protein>
    <recommendedName>
        <fullName evidence="7">Mce-associated membrane protein</fullName>
    </recommendedName>
</protein>
<organism evidence="5 6">
    <name type="scientific">Aeromicrobium piscarium</name>
    <dbReference type="NCBI Taxonomy" id="2590901"/>
    <lineage>
        <taxon>Bacteria</taxon>
        <taxon>Bacillati</taxon>
        <taxon>Actinomycetota</taxon>
        <taxon>Actinomycetes</taxon>
        <taxon>Propionibacteriales</taxon>
        <taxon>Nocardioidaceae</taxon>
        <taxon>Aeromicrobium</taxon>
    </lineage>
</organism>
<evidence type="ECO:0000256" key="1">
    <source>
        <dbReference type="ARBA" id="ARBA00004370"/>
    </source>
</evidence>
<feature type="transmembrane region" description="Helical" evidence="4">
    <location>
        <begin position="38"/>
        <end position="62"/>
    </location>
</feature>
<comment type="subcellular location">
    <subcellularLocation>
        <location evidence="1">Membrane</location>
    </subcellularLocation>
</comment>
<keyword evidence="4" id="KW-0812">Transmembrane</keyword>
<dbReference type="InterPro" id="IPR032710">
    <property type="entry name" value="NTF2-like_dom_sf"/>
</dbReference>
<keyword evidence="6" id="KW-1185">Reference proteome</keyword>
<proteinExistence type="predicted"/>
<dbReference type="PANTHER" id="PTHR37042">
    <property type="entry name" value="OUTER MEMBRANE PROTEIN RV1973"/>
    <property type="match status" value="1"/>
</dbReference>
<keyword evidence="2 4" id="KW-0472">Membrane</keyword>
<evidence type="ECO:0000313" key="5">
    <source>
        <dbReference type="EMBL" id="TSD68221.1"/>
    </source>
</evidence>
<evidence type="ECO:0008006" key="7">
    <source>
        <dbReference type="Google" id="ProtNLM"/>
    </source>
</evidence>
<dbReference type="Proteomes" id="UP000316988">
    <property type="component" value="Unassembled WGS sequence"/>
</dbReference>
<evidence type="ECO:0000256" key="4">
    <source>
        <dbReference type="SAM" id="Phobius"/>
    </source>
</evidence>
<evidence type="ECO:0000256" key="3">
    <source>
        <dbReference type="SAM" id="MobiDB-lite"/>
    </source>
</evidence>
<dbReference type="RefSeq" id="WP_143911169.1">
    <property type="nucleotide sequence ID" value="NZ_VLNT01000001.1"/>
</dbReference>